<comment type="caution">
    <text evidence="1">The sequence shown here is derived from an EMBL/GenBank/DDBJ whole genome shotgun (WGS) entry which is preliminary data.</text>
</comment>
<evidence type="ECO:0000313" key="2">
    <source>
        <dbReference type="Proteomes" id="UP000284824"/>
    </source>
</evidence>
<proteinExistence type="predicted"/>
<reference evidence="1 2" key="1">
    <citation type="submission" date="2019-01" db="EMBL/GenBank/DDBJ databases">
        <title>Sequencing the genomes of 1000 actinobacteria strains.</title>
        <authorList>
            <person name="Klenk H.-P."/>
        </authorList>
    </citation>
    <scope>NUCLEOTIDE SEQUENCE [LARGE SCALE GENOMIC DNA]</scope>
    <source>
        <strain evidence="1 2">DSM 43925</strain>
    </source>
</reference>
<keyword evidence="2" id="KW-1185">Reference proteome</keyword>
<accession>A0A438M4U6</accession>
<dbReference type="Proteomes" id="UP000284824">
    <property type="component" value="Unassembled WGS sequence"/>
</dbReference>
<gene>
    <name evidence="1" type="ORF">EDD27_2878</name>
</gene>
<dbReference type="EMBL" id="SAUN01000001">
    <property type="protein sequence ID" value="RVX40468.1"/>
    <property type="molecule type" value="Genomic_DNA"/>
</dbReference>
<protein>
    <submittedName>
        <fullName evidence="1">Uncharacterized protein</fullName>
    </submittedName>
</protein>
<organism evidence="1 2">
    <name type="scientific">Nonomuraea polychroma</name>
    <dbReference type="NCBI Taxonomy" id="46176"/>
    <lineage>
        <taxon>Bacteria</taxon>
        <taxon>Bacillati</taxon>
        <taxon>Actinomycetota</taxon>
        <taxon>Actinomycetes</taxon>
        <taxon>Streptosporangiales</taxon>
        <taxon>Streptosporangiaceae</taxon>
        <taxon>Nonomuraea</taxon>
    </lineage>
</organism>
<dbReference type="AlphaFoldDB" id="A0A438M4U6"/>
<name>A0A438M4U6_9ACTN</name>
<sequence>MGVKRRPRRLGIGLPTALSVALDDLTGFGNGGRRGRRLR</sequence>
<evidence type="ECO:0000313" key="1">
    <source>
        <dbReference type="EMBL" id="RVX40468.1"/>
    </source>
</evidence>